<evidence type="ECO:0000256" key="6">
    <source>
        <dbReference type="ARBA" id="ARBA00022827"/>
    </source>
</evidence>
<keyword evidence="10 13" id="KW-0472">Membrane</keyword>
<keyword evidence="16" id="KW-1185">Reference proteome</keyword>
<keyword evidence="4 11" id="KW-0285">Flavoprotein</keyword>
<proteinExistence type="inferred from homology"/>
<dbReference type="Pfam" id="PF00970">
    <property type="entry name" value="FAD_binding_6"/>
    <property type="match status" value="1"/>
</dbReference>
<evidence type="ECO:0000313" key="16">
    <source>
        <dbReference type="Proteomes" id="UP000031516"/>
    </source>
</evidence>
<comment type="catalytic activity">
    <reaction evidence="12">
        <text>2 Fe(III)-[cytochrome b5] + NADH = 2 Fe(II)-[cytochrome b5] + NAD(+) + H(+)</text>
        <dbReference type="Rhea" id="RHEA:46680"/>
        <dbReference type="Rhea" id="RHEA-COMP:10438"/>
        <dbReference type="Rhea" id="RHEA-COMP:10439"/>
        <dbReference type="ChEBI" id="CHEBI:15378"/>
        <dbReference type="ChEBI" id="CHEBI:29033"/>
        <dbReference type="ChEBI" id="CHEBI:29034"/>
        <dbReference type="ChEBI" id="CHEBI:57540"/>
        <dbReference type="ChEBI" id="CHEBI:57945"/>
        <dbReference type="EC" id="1.6.2.2"/>
    </reaction>
</comment>
<organism evidence="15 16">
    <name type="scientific">Kluyveromyces dobzhanskii CBS 2104</name>
    <dbReference type="NCBI Taxonomy" id="1427455"/>
    <lineage>
        <taxon>Eukaryota</taxon>
        <taxon>Fungi</taxon>
        <taxon>Dikarya</taxon>
        <taxon>Ascomycota</taxon>
        <taxon>Saccharomycotina</taxon>
        <taxon>Saccharomycetes</taxon>
        <taxon>Saccharomycetales</taxon>
        <taxon>Saccharomycetaceae</taxon>
        <taxon>Kluyveromyces</taxon>
    </lineage>
</organism>
<dbReference type="InterPro" id="IPR008333">
    <property type="entry name" value="Cbr1-like_FAD-bd_dom"/>
</dbReference>
<dbReference type="Gene3D" id="3.40.50.80">
    <property type="entry name" value="Nucleotide-binding domain of ferredoxin-NADP reductase (FNR) module"/>
    <property type="match status" value="1"/>
</dbReference>
<feature type="binding site" evidence="11">
    <location>
        <position position="139"/>
    </location>
    <ligand>
        <name>FAD</name>
        <dbReference type="ChEBI" id="CHEBI:57692"/>
    </ligand>
</feature>
<evidence type="ECO:0000256" key="12">
    <source>
        <dbReference type="RuleBase" id="RU361226"/>
    </source>
</evidence>
<dbReference type="SUPFAM" id="SSF63380">
    <property type="entry name" value="Riboflavin synthase domain-like"/>
    <property type="match status" value="1"/>
</dbReference>
<dbReference type="InterPro" id="IPR017927">
    <property type="entry name" value="FAD-bd_FR_type"/>
</dbReference>
<feature type="binding site" evidence="11">
    <location>
        <position position="147"/>
    </location>
    <ligand>
        <name>FAD</name>
        <dbReference type="ChEBI" id="CHEBI:57692"/>
    </ligand>
</feature>
<dbReference type="FunFam" id="2.40.30.10:FF:000069">
    <property type="entry name" value="NADH-cytochrome b5 reductase"/>
    <property type="match status" value="1"/>
</dbReference>
<dbReference type="Pfam" id="PF00175">
    <property type="entry name" value="NAD_binding_1"/>
    <property type="match status" value="1"/>
</dbReference>
<accession>A0A0A8L0B7</accession>
<evidence type="ECO:0000256" key="11">
    <source>
        <dbReference type="PIRSR" id="PIRSR601834-1"/>
    </source>
</evidence>
<evidence type="ECO:0000259" key="14">
    <source>
        <dbReference type="PROSITE" id="PS51384"/>
    </source>
</evidence>
<keyword evidence="8 12" id="KW-0560">Oxidoreductase</keyword>
<dbReference type="PANTHER" id="PTHR19370:SF143">
    <property type="entry name" value="PLASMA MEMBRANE-ASSOCIATED COENZYME Q6 REDUCTASE PGA3"/>
    <property type="match status" value="1"/>
</dbReference>
<comment type="subcellular location">
    <subcellularLocation>
        <location evidence="2">Membrane</location>
    </subcellularLocation>
</comment>
<evidence type="ECO:0000256" key="4">
    <source>
        <dbReference type="ARBA" id="ARBA00022630"/>
    </source>
</evidence>
<dbReference type="GO" id="GO:0006696">
    <property type="term" value="P:ergosterol biosynthetic process"/>
    <property type="evidence" value="ECO:0007669"/>
    <property type="project" value="TreeGrafter"/>
</dbReference>
<comment type="caution">
    <text evidence="15">The sequence shown here is derived from an EMBL/GenBank/DDBJ whole genome shotgun (WGS) entry which is preliminary data.</text>
</comment>
<evidence type="ECO:0000256" key="1">
    <source>
        <dbReference type="ARBA" id="ARBA00001974"/>
    </source>
</evidence>
<feature type="binding site" evidence="11">
    <location>
        <position position="188"/>
    </location>
    <ligand>
        <name>FAD</name>
        <dbReference type="ChEBI" id="CHEBI:57692"/>
    </ligand>
</feature>
<evidence type="ECO:0000256" key="2">
    <source>
        <dbReference type="ARBA" id="ARBA00004370"/>
    </source>
</evidence>
<gene>
    <name evidence="15" type="ORF">KLDO_g810</name>
</gene>
<comment type="similarity">
    <text evidence="3 12">Belongs to the flavoprotein pyridine nucleotide cytochrome reductase family.</text>
</comment>
<feature type="transmembrane region" description="Helical" evidence="13">
    <location>
        <begin position="15"/>
        <end position="33"/>
    </location>
</feature>
<evidence type="ECO:0000313" key="15">
    <source>
        <dbReference type="EMBL" id="CDO92490.1"/>
    </source>
</evidence>
<evidence type="ECO:0000256" key="5">
    <source>
        <dbReference type="ARBA" id="ARBA00022692"/>
    </source>
</evidence>
<dbReference type="PRINTS" id="PR00406">
    <property type="entry name" value="CYTB5RDTASE"/>
</dbReference>
<feature type="binding site" evidence="11">
    <location>
        <position position="120"/>
    </location>
    <ligand>
        <name>FAD</name>
        <dbReference type="ChEBI" id="CHEBI:57692"/>
    </ligand>
</feature>
<dbReference type="AlphaFoldDB" id="A0A0A8L0B7"/>
<feature type="binding site" evidence="11">
    <location>
        <position position="122"/>
    </location>
    <ligand>
        <name>FAD</name>
        <dbReference type="ChEBI" id="CHEBI:57692"/>
    </ligand>
</feature>
<name>A0A0A8L0B7_9SACH</name>
<evidence type="ECO:0000256" key="8">
    <source>
        <dbReference type="ARBA" id="ARBA00023002"/>
    </source>
</evidence>
<keyword evidence="9 12" id="KW-0520">NAD</keyword>
<keyword evidence="7 13" id="KW-1133">Transmembrane helix</keyword>
<dbReference type="InterPro" id="IPR017938">
    <property type="entry name" value="Riboflavin_synthase-like_b-brl"/>
</dbReference>
<keyword evidence="6 11" id="KW-0274">FAD</keyword>
<dbReference type="PANTHER" id="PTHR19370">
    <property type="entry name" value="NADH-CYTOCHROME B5 REDUCTASE"/>
    <property type="match status" value="1"/>
</dbReference>
<dbReference type="SUPFAM" id="SSF52343">
    <property type="entry name" value="Ferredoxin reductase-like, C-terminal NADP-linked domain"/>
    <property type="match status" value="1"/>
</dbReference>
<keyword evidence="5 13" id="KW-0812">Transmembrane</keyword>
<sequence>MAEEDGWSVLNEPLHGIYIPSLLFSVGIIVFTVMSNDLRFLLGFLILGFILAYRIAIARNRLQSIHSSKWTALELEDQTLISKNTAIYRFKLKTSLESLSIPTGHHLAVRIPIDGKDEIRYYTPISNTFEPGHFDIMVKSYTDGQVSKYFASLRPGQTVDFKGPVGRFNYEANSSKHIAMIAGGSGLTPMLQVLNTIITTPSDVTKVSLLYANETENDILLKDELDEISEKYPNFSVHYLVNHPSASWEGEVGWITKDIMSKYLPSPSDENRLLICGKPEMKKVLLNYAEELGWGKGILQSKPDDQVFVF</sequence>
<dbReference type="GO" id="GO:0090524">
    <property type="term" value="F:cytochrome-b5 reductase activity, acting on NADH"/>
    <property type="evidence" value="ECO:0007669"/>
    <property type="project" value="UniProtKB-EC"/>
</dbReference>
<dbReference type="GO" id="GO:0016020">
    <property type="term" value="C:membrane"/>
    <property type="evidence" value="ECO:0007669"/>
    <property type="project" value="UniProtKB-SubCell"/>
</dbReference>
<dbReference type="PRINTS" id="PR00371">
    <property type="entry name" value="FPNCR"/>
</dbReference>
<dbReference type="InterPro" id="IPR039261">
    <property type="entry name" value="FNR_nucleotide-bd"/>
</dbReference>
<feature type="domain" description="FAD-binding FR-type" evidence="14">
    <location>
        <begin position="68"/>
        <end position="171"/>
    </location>
</feature>
<evidence type="ECO:0000256" key="13">
    <source>
        <dbReference type="SAM" id="Phobius"/>
    </source>
</evidence>
<dbReference type="InterPro" id="IPR001834">
    <property type="entry name" value="CBR-like"/>
</dbReference>
<comment type="cofactor">
    <cofactor evidence="1 11 12">
        <name>FAD</name>
        <dbReference type="ChEBI" id="CHEBI:57692"/>
    </cofactor>
</comment>
<feature type="binding site" evidence="11">
    <location>
        <position position="146"/>
    </location>
    <ligand>
        <name>FAD</name>
        <dbReference type="ChEBI" id="CHEBI:57692"/>
    </ligand>
</feature>
<dbReference type="InterPro" id="IPR001433">
    <property type="entry name" value="OxRdtase_FAD/NAD-bd"/>
</dbReference>
<dbReference type="FunFam" id="3.40.50.80:FF:000009">
    <property type="entry name" value="NADH-cytochrome b5 reductase"/>
    <property type="match status" value="1"/>
</dbReference>
<feature type="transmembrane region" description="Helical" evidence="13">
    <location>
        <begin position="40"/>
        <end position="57"/>
    </location>
</feature>
<evidence type="ECO:0000256" key="9">
    <source>
        <dbReference type="ARBA" id="ARBA00023027"/>
    </source>
</evidence>
<dbReference type="Proteomes" id="UP000031516">
    <property type="component" value="Unassembled WGS sequence"/>
</dbReference>
<dbReference type="EMBL" id="CCBQ010000016">
    <property type="protein sequence ID" value="CDO92490.1"/>
    <property type="molecule type" value="Genomic_DNA"/>
</dbReference>
<dbReference type="InterPro" id="IPR001709">
    <property type="entry name" value="Flavoprot_Pyr_Nucl_cyt_Rdtase"/>
</dbReference>
<dbReference type="PROSITE" id="PS51384">
    <property type="entry name" value="FAD_FR"/>
    <property type="match status" value="1"/>
</dbReference>
<dbReference type="Gene3D" id="2.40.30.10">
    <property type="entry name" value="Translation factors"/>
    <property type="match status" value="1"/>
</dbReference>
<evidence type="ECO:0000256" key="10">
    <source>
        <dbReference type="ARBA" id="ARBA00023136"/>
    </source>
</evidence>
<protein>
    <recommendedName>
        <fullName evidence="12">NADH-cytochrome b5 reductase</fullName>
        <ecNumber evidence="12">1.6.2.2</ecNumber>
    </recommendedName>
</protein>
<evidence type="ECO:0000256" key="7">
    <source>
        <dbReference type="ARBA" id="ARBA00022989"/>
    </source>
</evidence>
<evidence type="ECO:0000256" key="3">
    <source>
        <dbReference type="ARBA" id="ARBA00006105"/>
    </source>
</evidence>
<reference evidence="15 16" key="1">
    <citation type="submission" date="2014-03" db="EMBL/GenBank/DDBJ databases">
        <title>The genome of Kluyveromyces dobzhanskii.</title>
        <authorList>
            <person name="Nystedt B."/>
            <person name="Astrom S."/>
        </authorList>
    </citation>
    <scope>NUCLEOTIDE SEQUENCE [LARGE SCALE GENOMIC DNA]</scope>
    <source>
        <strain evidence="15 16">CBS 2104</strain>
    </source>
</reference>
<dbReference type="CDD" id="cd06183">
    <property type="entry name" value="cyt_b5_reduct_like"/>
    <property type="match status" value="1"/>
</dbReference>
<dbReference type="OrthoDB" id="432685at2759"/>
<dbReference type="EC" id="1.6.2.2" evidence="12"/>